<sequence>MSANLECNVCEYSDENNVGEYIDGYNNGNYSDGNNVGEYIDGYNNGNYSDGNNVCEYTEDSIVMNIIMIILVNKVRGTMVDGKEFSVLRPCQSAYQAVWVTTGQKSMEVSQAIKQTSLTYLPYSSCLLSASLSTSEEMN</sequence>
<dbReference type="EMBL" id="BPLR01001467">
    <property type="protein sequence ID" value="GIZ02504.1"/>
    <property type="molecule type" value="Genomic_DNA"/>
</dbReference>
<keyword evidence="2" id="KW-1185">Reference proteome</keyword>
<reference evidence="1 2" key="1">
    <citation type="submission" date="2021-06" db="EMBL/GenBank/DDBJ databases">
        <title>Caerostris extrusa draft genome.</title>
        <authorList>
            <person name="Kono N."/>
            <person name="Arakawa K."/>
        </authorList>
    </citation>
    <scope>NUCLEOTIDE SEQUENCE [LARGE SCALE GENOMIC DNA]</scope>
</reference>
<gene>
    <name evidence="1" type="ORF">CEXT_577341</name>
</gene>
<dbReference type="AlphaFoldDB" id="A0AAV4Y7L6"/>
<organism evidence="1 2">
    <name type="scientific">Caerostris extrusa</name>
    <name type="common">Bark spider</name>
    <name type="synonym">Caerostris bankana</name>
    <dbReference type="NCBI Taxonomy" id="172846"/>
    <lineage>
        <taxon>Eukaryota</taxon>
        <taxon>Metazoa</taxon>
        <taxon>Ecdysozoa</taxon>
        <taxon>Arthropoda</taxon>
        <taxon>Chelicerata</taxon>
        <taxon>Arachnida</taxon>
        <taxon>Araneae</taxon>
        <taxon>Araneomorphae</taxon>
        <taxon>Entelegynae</taxon>
        <taxon>Araneoidea</taxon>
        <taxon>Araneidae</taxon>
        <taxon>Caerostris</taxon>
    </lineage>
</organism>
<evidence type="ECO:0000313" key="1">
    <source>
        <dbReference type="EMBL" id="GIZ02504.1"/>
    </source>
</evidence>
<protein>
    <submittedName>
        <fullName evidence="1">Uncharacterized protein</fullName>
    </submittedName>
</protein>
<proteinExistence type="predicted"/>
<accession>A0AAV4Y7L6</accession>
<evidence type="ECO:0000313" key="2">
    <source>
        <dbReference type="Proteomes" id="UP001054945"/>
    </source>
</evidence>
<name>A0AAV4Y7L6_CAEEX</name>
<dbReference type="Proteomes" id="UP001054945">
    <property type="component" value="Unassembled WGS sequence"/>
</dbReference>
<comment type="caution">
    <text evidence="1">The sequence shown here is derived from an EMBL/GenBank/DDBJ whole genome shotgun (WGS) entry which is preliminary data.</text>
</comment>